<keyword evidence="2" id="KW-0812">Transmembrane</keyword>
<evidence type="ECO:0000256" key="1">
    <source>
        <dbReference type="SAM" id="MobiDB-lite"/>
    </source>
</evidence>
<dbReference type="Pfam" id="PF01561">
    <property type="entry name" value="Hanta_Gc_N"/>
    <property type="match status" value="1"/>
</dbReference>
<reference evidence="4" key="1">
    <citation type="journal article" date="2016" name="Nature">
        <title>Redefining the invertebrate RNA virosphere.</title>
        <authorList>
            <person name="Shi M."/>
            <person name="Lin X.D."/>
            <person name="Tian J.H."/>
            <person name="Chen L.J."/>
            <person name="Chen X."/>
            <person name="Li C.X."/>
            <person name="Qin X.C."/>
            <person name="Li J."/>
            <person name="Cao J.P."/>
            <person name="Eden J.S."/>
            <person name="Buchmann J."/>
            <person name="Wang W."/>
            <person name="Xu J."/>
            <person name="Holmes E.C."/>
            <person name="Zhang Y.Z."/>
        </authorList>
    </citation>
    <scope>NUCLEOTIDE SEQUENCE</scope>
    <source>
        <strain evidence="4">WGML140341</strain>
    </source>
</reference>
<feature type="compositionally biased region" description="Polar residues" evidence="1">
    <location>
        <begin position="706"/>
        <end position="719"/>
    </location>
</feature>
<keyword evidence="2" id="KW-1133">Transmembrane helix</keyword>
<dbReference type="EMBL" id="KX884844">
    <property type="protein sequence ID" value="APG79333.1"/>
    <property type="molecule type" value="Genomic_RNA"/>
</dbReference>
<proteinExistence type="predicted"/>
<feature type="domain" description="Hantavirus glycoprotein Gc N-terminal" evidence="3">
    <location>
        <begin position="874"/>
        <end position="1182"/>
    </location>
</feature>
<feature type="region of interest" description="Disordered" evidence="1">
    <location>
        <begin position="706"/>
        <end position="726"/>
    </location>
</feature>
<dbReference type="InterPro" id="IPR002532">
    <property type="entry name" value="Hanta_Gc_N"/>
</dbReference>
<sequence length="1417" mass="157644">MDCFTIMIVAALVGGLEATPPLDVPTVACKMMDVQRVGTEVWYVSLTCTSRKTTGALTPQVVGFRAIGVTLQEIQSEEWESDEMPVGYMVAKYRLIGNHQRPSFEDSAKVKLLKGIPKSEDCHGAHQQVRLRSFKPHNSASYRTGTNCLRMVSTSDACFGLDKLNQVEKHRVRLQCSKNCTKEHFSAKGTCVLEPEDVLEKYMCGNVDNEVVVCSVEASSLSCEWSAITTDLGVNMVKVTLTTAEKNGKVSFISGELDTNQLCKHSCLFEVPKDNKFATLICPNGDLHHVAIVRYEPSNCPLAQYSFVRPLALHVCQNTSWPVLLMITLLWILFGRYICSAIVLLQCWLKCKLQAKLARNRRQKEITDCPPSCIFCGCATDNVYMAELHLACQTGVCPFCKLKVTESKQQTEIDIDDDGSDTTLNPKLANHAKNCYSRPLSESIRKDAAKQALEIESQKCQPMRYRMWLGNLYWMLLAVILILILFVPSHATADHGTRYFLGTDGVNDYYRYTYKSNAGPVYMYRSVPAGSNLTGTGPWAGQSDQTLRLSTLPTKIPHRFRDQERSDDGEEFSARGPGYQREGTDMVTCDGTKTVSETDRNTIQVCEPICPRIDATCSPVMKAGCSISCELNDVKLTKCCVAVYTYYRDYYWNKDEADKKCLQESGFIYNSDINIKGLEEGGLYQPYDESRLMTHKGMYSCPAISTQPTAEEPGETSTVPDEETTVDPSVALTTSASADKWAPTSHSLKPGLVGKLFGSVVLLTYQPRSTGVVSAISKALEVCPDSFCMKYGETCSCFVEDDSVVPDHHFPGDSVEVEQKGVGLVRRKRDSTRQINEHQHSMDKLVSDMLMTPWGVVNIAGVWRPAFSRQHSMLEWSNIIEEDDNSLTYSGLIEGELKLEVQTAVKWEVGSKKVKPKVATLSLVEFAQLYTAQLKYITFNRFVTKDSEMTCTGDCHANCSKSDDNRHITKWPNDRRWNCNPGWCWAINNGCTCCVLDYTTDGAKYALMVYDISYESTLIILCFSLGFDSRTCKSIKAGEVETQVMDGITLETSELVGDASRLPEGTTVGMLFNWKGGLWNLVDVDSMLLNPDVCKLNQCSHGQIGDIQLNNLTPLLSGNLATAYKSFQGITANRVCHTGSWPTCTFSNVIPDLTEVFEKLNETSTHISQKYHLMSNRISYKDNIPQVNLELRPLTNYGSLKIKMKVDAMKFTKIQIKIEVTRFEISNCGGCHSCSDGFTCEVKIKVKNAEPVAVHLFSKDPTIQLMVDSVIVGDVETTHKLHGFTVLPETNMTACIKEDNNHCASFFLKLKEIQGVIQLHSEQLFTTQDGGSSSCSFFSCMGDTSIGLGSILAFSLTHFGWWTAIYAIAGVIGVIFITFWLLPYCRGAAAVRYAKKMADIEAKVSTLRQKAITGKQS</sequence>
<feature type="transmembrane region" description="Helical" evidence="2">
    <location>
        <begin position="1359"/>
        <end position="1382"/>
    </location>
</feature>
<dbReference type="GO" id="GO:0044423">
    <property type="term" value="C:virion component"/>
    <property type="evidence" value="ECO:0007669"/>
    <property type="project" value="InterPro"/>
</dbReference>
<organism evidence="4">
    <name type="scientific">Hubei myriapoda virus 6</name>
    <dbReference type="NCBI Taxonomy" id="1922935"/>
    <lineage>
        <taxon>Viruses</taxon>
        <taxon>Riboviria</taxon>
    </lineage>
</organism>
<feature type="transmembrane region" description="Helical" evidence="2">
    <location>
        <begin position="472"/>
        <end position="491"/>
    </location>
</feature>
<feature type="transmembrane region" description="Helical" evidence="2">
    <location>
        <begin position="321"/>
        <end position="349"/>
    </location>
</feature>
<evidence type="ECO:0000259" key="3">
    <source>
        <dbReference type="Pfam" id="PF01561"/>
    </source>
</evidence>
<name>A0A1L3KPP1_9VIRU</name>
<evidence type="ECO:0000313" key="4">
    <source>
        <dbReference type="EMBL" id="APG79333.1"/>
    </source>
</evidence>
<evidence type="ECO:0000256" key="2">
    <source>
        <dbReference type="SAM" id="Phobius"/>
    </source>
</evidence>
<accession>A0A1L3KPP1</accession>
<protein>
    <submittedName>
        <fullName evidence="4">Putative glycoprotein</fullName>
    </submittedName>
</protein>
<feature type="region of interest" description="Disordered" evidence="1">
    <location>
        <begin position="558"/>
        <end position="580"/>
    </location>
</feature>
<keyword evidence="2" id="KW-0472">Membrane</keyword>